<evidence type="ECO:0000313" key="2">
    <source>
        <dbReference type="Proteomes" id="UP001177021"/>
    </source>
</evidence>
<dbReference type="Proteomes" id="UP001177021">
    <property type="component" value="Unassembled WGS sequence"/>
</dbReference>
<organism evidence="1 2">
    <name type="scientific">Trifolium pratense</name>
    <name type="common">Red clover</name>
    <dbReference type="NCBI Taxonomy" id="57577"/>
    <lineage>
        <taxon>Eukaryota</taxon>
        <taxon>Viridiplantae</taxon>
        <taxon>Streptophyta</taxon>
        <taxon>Embryophyta</taxon>
        <taxon>Tracheophyta</taxon>
        <taxon>Spermatophyta</taxon>
        <taxon>Magnoliopsida</taxon>
        <taxon>eudicotyledons</taxon>
        <taxon>Gunneridae</taxon>
        <taxon>Pentapetalae</taxon>
        <taxon>rosids</taxon>
        <taxon>fabids</taxon>
        <taxon>Fabales</taxon>
        <taxon>Fabaceae</taxon>
        <taxon>Papilionoideae</taxon>
        <taxon>50 kb inversion clade</taxon>
        <taxon>NPAAA clade</taxon>
        <taxon>Hologalegina</taxon>
        <taxon>IRL clade</taxon>
        <taxon>Trifolieae</taxon>
        <taxon>Trifolium</taxon>
    </lineage>
</organism>
<reference evidence="1" key="1">
    <citation type="submission" date="2023-10" db="EMBL/GenBank/DDBJ databases">
        <authorList>
            <person name="Rodriguez Cubillos JULIANA M."/>
            <person name="De Vega J."/>
        </authorList>
    </citation>
    <scope>NUCLEOTIDE SEQUENCE</scope>
</reference>
<protein>
    <submittedName>
        <fullName evidence="1">Uncharacterized protein</fullName>
    </submittedName>
</protein>
<accession>A0ACB0JRV0</accession>
<dbReference type="EMBL" id="CASHSV030000109">
    <property type="protein sequence ID" value="CAJ2646741.1"/>
    <property type="molecule type" value="Genomic_DNA"/>
</dbReference>
<evidence type="ECO:0000313" key="1">
    <source>
        <dbReference type="EMBL" id="CAJ2646741.1"/>
    </source>
</evidence>
<comment type="caution">
    <text evidence="1">The sequence shown here is derived from an EMBL/GenBank/DDBJ whole genome shotgun (WGS) entry which is preliminary data.</text>
</comment>
<gene>
    <name evidence="1" type="ORF">MILVUS5_LOCUS15396</name>
</gene>
<sequence>MLITPTRTISISTITIMNQPQISLIPCASVEERNLLADAAKIVEKNSKVYKRKEDLIKFVSENLQSLEFMAAAAKQSLKKTGMHVPSWRKRDYMLAKWISPSAARSTQVSDAAVQETMSSEVVVDADVRDT</sequence>
<name>A0ACB0JRV0_TRIPR</name>
<proteinExistence type="predicted"/>
<keyword evidence="2" id="KW-1185">Reference proteome</keyword>